<keyword evidence="5" id="KW-1185">Reference proteome</keyword>
<name>A0A3E2NFH3_9FIRM</name>
<dbReference type="Proteomes" id="UP000260680">
    <property type="component" value="Unassembled WGS sequence"/>
</dbReference>
<dbReference type="PROSITE" id="PS51832">
    <property type="entry name" value="HD_GYP"/>
    <property type="match status" value="2"/>
</dbReference>
<dbReference type="PANTHER" id="PTHR43155:SF1">
    <property type="entry name" value="3'3'-CGAMP-SPECIFIC PHOSPHODIESTERASE 1"/>
    <property type="match status" value="1"/>
</dbReference>
<dbReference type="Pfam" id="PF13487">
    <property type="entry name" value="HD_5"/>
    <property type="match status" value="2"/>
</dbReference>
<reference evidence="2 5" key="2">
    <citation type="journal article" date="2024" name="Int. J. Syst. Evol. Microbiol.">
        <title>Lacrimispora brassicae sp. nov. isolated from fermented cabbage, and proposal of Clostridium indicum Gundawar et al. 2019 and Clostridium methoxybenzovorans Mechichi et al. 1999 as heterotypic synonyms of Lacrimispora amygdalina (Parshina et al. 2003) Haas and Blanchard 2020 and Lacrimispora indolis (McClung and McCoy 1957) Haas and Blanchard 2020, respectively.</title>
        <authorList>
            <person name="Kobayashi H."/>
            <person name="Tanizawa Y."/>
            <person name="Sakamoto M."/>
            <person name="Ohkuma M."/>
            <person name="Tohno M."/>
        </authorList>
    </citation>
    <scope>NUCLEOTIDE SEQUENCE [LARGE SCALE GENOMIC DNA]</scope>
    <source>
        <strain evidence="2 5">DSM 12857</strain>
    </source>
</reference>
<protein>
    <submittedName>
        <fullName evidence="3">HD domain-containing protein</fullName>
    </submittedName>
    <submittedName>
        <fullName evidence="2">HD family phosphohydrolase</fullName>
    </submittedName>
</protein>
<evidence type="ECO:0000313" key="2">
    <source>
        <dbReference type="EMBL" id="GLB28364.1"/>
    </source>
</evidence>
<dbReference type="PANTHER" id="PTHR43155">
    <property type="entry name" value="CYCLIC DI-GMP PHOSPHODIESTERASE PA4108-RELATED"/>
    <property type="match status" value="1"/>
</dbReference>
<evidence type="ECO:0000313" key="5">
    <source>
        <dbReference type="Proteomes" id="UP001419084"/>
    </source>
</evidence>
<evidence type="ECO:0000313" key="3">
    <source>
        <dbReference type="EMBL" id="RFZ79734.1"/>
    </source>
</evidence>
<dbReference type="Gene3D" id="1.10.3210.10">
    <property type="entry name" value="Hypothetical protein af1432"/>
    <property type="match status" value="2"/>
</dbReference>
<dbReference type="CDD" id="cd00077">
    <property type="entry name" value="HDc"/>
    <property type="match status" value="2"/>
</dbReference>
<dbReference type="InterPro" id="IPR003607">
    <property type="entry name" value="HD/PDEase_dom"/>
</dbReference>
<dbReference type="SMART" id="SM00471">
    <property type="entry name" value="HDc"/>
    <property type="match status" value="1"/>
</dbReference>
<dbReference type="EMBL" id="BRPJ01000004">
    <property type="protein sequence ID" value="GLB28364.1"/>
    <property type="molecule type" value="Genomic_DNA"/>
</dbReference>
<accession>A0A3E2NFH3</accession>
<dbReference type="Proteomes" id="UP001419084">
    <property type="component" value="Unassembled WGS sequence"/>
</dbReference>
<dbReference type="RefSeq" id="WP_117416241.1">
    <property type="nucleotide sequence ID" value="NZ_BRPJ01000004.1"/>
</dbReference>
<gene>
    <name evidence="3" type="ORF">DS742_06810</name>
    <name evidence="2" type="ORF">LAD12857_02870</name>
</gene>
<dbReference type="OrthoDB" id="9804747at2"/>
<dbReference type="AlphaFoldDB" id="A0A3E2NFH3"/>
<feature type="domain" description="HD-GYP" evidence="1">
    <location>
        <begin position="216"/>
        <end position="404"/>
    </location>
</feature>
<dbReference type="SUPFAM" id="SSF109604">
    <property type="entry name" value="HD-domain/PDEase-like"/>
    <property type="match status" value="2"/>
</dbReference>
<reference evidence="3 4" key="1">
    <citation type="submission" date="2018-07" db="EMBL/GenBank/DDBJ databases">
        <title>New species, Clostridium PI-S10-A1B.</title>
        <authorList>
            <person name="Krishna G."/>
            <person name="Summeta K."/>
            <person name="Shikha S."/>
            <person name="Prabhu P.B."/>
            <person name="Suresh K."/>
        </authorList>
    </citation>
    <scope>NUCLEOTIDE SEQUENCE [LARGE SCALE GENOMIC DNA]</scope>
    <source>
        <strain evidence="3 4">PI-S10-A1B</strain>
    </source>
</reference>
<evidence type="ECO:0000259" key="1">
    <source>
        <dbReference type="PROSITE" id="PS51832"/>
    </source>
</evidence>
<organism evidence="3 4">
    <name type="scientific">Lacrimispora amygdalina</name>
    <dbReference type="NCBI Taxonomy" id="253257"/>
    <lineage>
        <taxon>Bacteria</taxon>
        <taxon>Bacillati</taxon>
        <taxon>Bacillota</taxon>
        <taxon>Clostridia</taxon>
        <taxon>Lachnospirales</taxon>
        <taxon>Lachnospiraceae</taxon>
        <taxon>Lacrimispora</taxon>
    </lineage>
</organism>
<feature type="domain" description="HD-GYP" evidence="1">
    <location>
        <begin position="5"/>
        <end position="198"/>
    </location>
</feature>
<dbReference type="EMBL" id="QOHO01000019">
    <property type="protein sequence ID" value="RFZ79734.1"/>
    <property type="molecule type" value="Genomic_DNA"/>
</dbReference>
<comment type="caution">
    <text evidence="3">The sequence shown here is derived from an EMBL/GenBank/DDBJ whole genome shotgun (WGS) entry which is preliminary data.</text>
</comment>
<sequence length="404" mass="45576">MQFSLNDFLIAVSFALDFVEMDRLGMQSNHGKRTAYLTLCIARRLDLSEEEVYDAAALSILHDNGLSESSLYEQLPQEWNHAVTRFEGSRGHCVIGEKNVKDYPFLTEPEGVILYHHERYDGNGFFGLKGDEIPLISLIIAAADSFENYFKYAGGDYSHEKVLEWVNSCEAGMVSPQLAAILHQMAEDQSVWENLSNDRIEPALDALVPSFEMEVPLDKIRQVTGVFSRIVDSKSSFTRRHSKGLAEKAARMAEYYKKGQEETARLVIAADLHDLGKLAVPNSILDVPRALTPEEFETVKRHVYYTRVALENIRGFEDITEWAANHHEKLNGKGYPFGKTGDELDFNSRLMGCLDVYQALTEDRPYRKGMAHSQAIKVLSDMAKNGFVDNSITKDIDQAFGFVI</sequence>
<proteinExistence type="predicted"/>
<evidence type="ECO:0000313" key="4">
    <source>
        <dbReference type="Proteomes" id="UP000260680"/>
    </source>
</evidence>
<dbReference type="InterPro" id="IPR037522">
    <property type="entry name" value="HD_GYP_dom"/>
</dbReference>